<reference evidence="18" key="1">
    <citation type="submission" date="2022-01" db="UniProtKB">
        <authorList>
            <consortium name="EnsemblMetazoa"/>
        </authorList>
    </citation>
    <scope>IDENTIFICATION</scope>
</reference>
<dbReference type="GO" id="GO:0019563">
    <property type="term" value="P:glycerol catabolic process"/>
    <property type="evidence" value="ECO:0007669"/>
    <property type="project" value="TreeGrafter"/>
</dbReference>
<dbReference type="EC" id="4.6.1.15" evidence="3"/>
<name>A0A8I6SG11_CIMLE</name>
<dbReference type="SMART" id="SM01120">
    <property type="entry name" value="Dak2"/>
    <property type="match status" value="1"/>
</dbReference>
<dbReference type="Pfam" id="PF02734">
    <property type="entry name" value="Dak2"/>
    <property type="match status" value="1"/>
</dbReference>
<dbReference type="GO" id="GO:0005829">
    <property type="term" value="C:cytosol"/>
    <property type="evidence" value="ECO:0007669"/>
    <property type="project" value="TreeGrafter"/>
</dbReference>
<sequence>MSKSLVNSLETAVMDYLRGLKAVYPGLFIDIETQFVMLNRERNNRVALLSGSGAGHEPYGAGFVGENMLTGYVAGNVFTAPPTGYIVTALSNLAKLNKGGILVIILNYTGDMLNFGLAIENARNKGIQVESVLVADDSGHMDTDIKTGFVGRRGLCGGVLMIKILGAMSTAGRLLKELVVEGRCISCRMCSFGLAIKPCYLPCSAEPLWTIDDDQIEIGVGVHGEAGLALINFCTTAELVRILVAQMLKIFVGRPGDSIVALINDLGTCIDLELFTFSAELKRQLTALQINIVRLYTGKFLSSLDTKGVQVCMLNVTGRDDWIKFLDLETEAFAWPVTRLSRLNERFPMRLTQLEIDRNFPQLEGLELNQREGNIFKSTILAVARALRNEEQKLNLLDKRGGDGDCGTALRQLAEGFEKAINTLPVTKVAMTFLTLSKIAETYMSGTSGALYSLMFLGAAKNASSWSALWTGALEMVRKYSIAELGYRTMLDALIPACLAFEASTKEFGEKNWDKSLKFALDKAIEGCGKTATMKARVGRACYVDPSRIQDVDPGAYGVVVWLTAIFKNLVKQEGEDTQCPI</sequence>
<keyword evidence="9" id="KW-0170">Cobalt</keyword>
<dbReference type="Gene3D" id="3.30.1180.20">
    <property type="entry name" value="Dihydroxyacetone kinase, domain 2"/>
    <property type="match status" value="1"/>
</dbReference>
<evidence type="ECO:0000256" key="1">
    <source>
        <dbReference type="ARBA" id="ARBA00012107"/>
    </source>
</evidence>
<keyword evidence="7" id="KW-0418">Kinase</keyword>
<dbReference type="InterPro" id="IPR036117">
    <property type="entry name" value="DhaL_dom_sf"/>
</dbReference>
<dbReference type="AlphaFoldDB" id="A0A8I6SG11"/>
<comment type="catalytic activity">
    <reaction evidence="13">
        <text>D-glyceraldehyde + ATP = D-glyceraldehyde 3-phosphate + ADP + H(+)</text>
        <dbReference type="Rhea" id="RHEA:13941"/>
        <dbReference type="ChEBI" id="CHEBI:15378"/>
        <dbReference type="ChEBI" id="CHEBI:17378"/>
        <dbReference type="ChEBI" id="CHEBI:30616"/>
        <dbReference type="ChEBI" id="CHEBI:59776"/>
        <dbReference type="ChEBI" id="CHEBI:456216"/>
        <dbReference type="EC" id="2.7.1.28"/>
    </reaction>
</comment>
<evidence type="ECO:0000256" key="4">
    <source>
        <dbReference type="ARBA" id="ARBA00018932"/>
    </source>
</evidence>
<keyword evidence="5" id="KW-0808">Transferase</keyword>
<dbReference type="OMA" id="ALNMNGF"/>
<evidence type="ECO:0000256" key="12">
    <source>
        <dbReference type="ARBA" id="ARBA00046681"/>
    </source>
</evidence>
<dbReference type="FunFam" id="1.25.40.340:FF:000002">
    <property type="entry name" value="Dihydroxyacetone kinase, L subunit"/>
    <property type="match status" value="1"/>
</dbReference>
<dbReference type="Gene3D" id="1.25.40.340">
    <property type="match status" value="1"/>
</dbReference>
<dbReference type="GO" id="GO:0034012">
    <property type="term" value="F:FAD-AMP lyase (cyclizing) activity"/>
    <property type="evidence" value="ECO:0007669"/>
    <property type="project" value="UniProtKB-EC"/>
</dbReference>
<evidence type="ECO:0000256" key="15">
    <source>
        <dbReference type="ARBA" id="ARBA00048898"/>
    </source>
</evidence>
<evidence type="ECO:0000256" key="9">
    <source>
        <dbReference type="ARBA" id="ARBA00023285"/>
    </source>
</evidence>
<dbReference type="FunFam" id="3.40.50.10440:FF:000001">
    <property type="entry name" value="Dihydroxyacetone kinase, DhaK subunit"/>
    <property type="match status" value="1"/>
</dbReference>
<keyword evidence="8" id="KW-0067">ATP-binding</keyword>
<dbReference type="GO" id="GO:0005524">
    <property type="term" value="F:ATP binding"/>
    <property type="evidence" value="ECO:0007669"/>
    <property type="project" value="UniProtKB-KW"/>
</dbReference>
<dbReference type="RefSeq" id="XP_024081126.1">
    <property type="nucleotide sequence ID" value="XM_024225358.1"/>
</dbReference>
<evidence type="ECO:0000259" key="17">
    <source>
        <dbReference type="PROSITE" id="PS51481"/>
    </source>
</evidence>
<evidence type="ECO:0000256" key="13">
    <source>
        <dbReference type="ARBA" id="ARBA00047974"/>
    </source>
</evidence>
<feature type="domain" description="DhaL" evidence="16">
    <location>
        <begin position="374"/>
        <end position="568"/>
    </location>
</feature>
<keyword evidence="19" id="KW-1185">Reference proteome</keyword>
<comment type="function">
    <text evidence="11">Catalyzes both the phosphorylation of dihydroxyacetone and of glyceraldehyde, and the splitting of ribonucleoside diphosphate-X compounds among which FAD is the best substrate. Represses IFIH1-mediated cellular antiviral response.</text>
</comment>
<evidence type="ECO:0000256" key="2">
    <source>
        <dbReference type="ARBA" id="ARBA00012110"/>
    </source>
</evidence>
<dbReference type="InterPro" id="IPR004007">
    <property type="entry name" value="DhaL_dom"/>
</dbReference>
<proteinExistence type="predicted"/>
<organism evidence="18 19">
    <name type="scientific">Cimex lectularius</name>
    <name type="common">Bed bug</name>
    <name type="synonym">Acanthia lectularia</name>
    <dbReference type="NCBI Taxonomy" id="79782"/>
    <lineage>
        <taxon>Eukaryota</taxon>
        <taxon>Metazoa</taxon>
        <taxon>Ecdysozoa</taxon>
        <taxon>Arthropoda</taxon>
        <taxon>Hexapoda</taxon>
        <taxon>Insecta</taxon>
        <taxon>Pterygota</taxon>
        <taxon>Neoptera</taxon>
        <taxon>Paraneoptera</taxon>
        <taxon>Hemiptera</taxon>
        <taxon>Heteroptera</taxon>
        <taxon>Panheteroptera</taxon>
        <taxon>Cimicomorpha</taxon>
        <taxon>Cimicidae</taxon>
        <taxon>Cimex</taxon>
    </lineage>
</organism>
<comment type="subunit">
    <text evidence="12">Homodimer. Interacts with IFIH1 (via the CARD domains), the interaction is inhibited by viral infection.</text>
</comment>
<comment type="catalytic activity">
    <reaction evidence="15">
        <text>dihydroxyacetone + ATP = dihydroxyacetone phosphate + ADP + H(+)</text>
        <dbReference type="Rhea" id="RHEA:15773"/>
        <dbReference type="ChEBI" id="CHEBI:15378"/>
        <dbReference type="ChEBI" id="CHEBI:16016"/>
        <dbReference type="ChEBI" id="CHEBI:30616"/>
        <dbReference type="ChEBI" id="CHEBI:57642"/>
        <dbReference type="ChEBI" id="CHEBI:456216"/>
        <dbReference type="EC" id="2.7.1.29"/>
    </reaction>
</comment>
<dbReference type="EC" id="2.7.1.28" evidence="2"/>
<feature type="domain" description="DhaK" evidence="17">
    <location>
        <begin position="8"/>
        <end position="335"/>
    </location>
</feature>
<dbReference type="Pfam" id="PF02733">
    <property type="entry name" value="Dak1"/>
    <property type="match status" value="1"/>
</dbReference>
<evidence type="ECO:0000256" key="7">
    <source>
        <dbReference type="ARBA" id="ARBA00022777"/>
    </source>
</evidence>
<dbReference type="OrthoDB" id="1724672at2759"/>
<dbReference type="SUPFAM" id="SSF82549">
    <property type="entry name" value="DAK1/DegV-like"/>
    <property type="match status" value="1"/>
</dbReference>
<comment type="catalytic activity">
    <reaction evidence="14">
        <text>FAD = riboflavin cyclic-4',5'-phosphate + AMP + H(+)</text>
        <dbReference type="Rhea" id="RHEA:13729"/>
        <dbReference type="ChEBI" id="CHEBI:15378"/>
        <dbReference type="ChEBI" id="CHEBI:57692"/>
        <dbReference type="ChEBI" id="CHEBI:76202"/>
        <dbReference type="ChEBI" id="CHEBI:456215"/>
        <dbReference type="EC" id="4.6.1.15"/>
    </reaction>
</comment>
<evidence type="ECO:0000313" key="19">
    <source>
        <dbReference type="Proteomes" id="UP000494040"/>
    </source>
</evidence>
<dbReference type="InterPro" id="IPR004006">
    <property type="entry name" value="DhaK_dom"/>
</dbReference>
<dbReference type="EC" id="2.7.1.29" evidence="1"/>
<dbReference type="Proteomes" id="UP000494040">
    <property type="component" value="Unassembled WGS sequence"/>
</dbReference>
<evidence type="ECO:0000256" key="11">
    <source>
        <dbReference type="ARBA" id="ARBA00045490"/>
    </source>
</evidence>
<evidence type="ECO:0000256" key="5">
    <source>
        <dbReference type="ARBA" id="ARBA00022679"/>
    </source>
</evidence>
<accession>A0A8I6SG11</accession>
<dbReference type="SUPFAM" id="SSF101473">
    <property type="entry name" value="DhaL-like"/>
    <property type="match status" value="1"/>
</dbReference>
<keyword evidence="6" id="KW-0547">Nucleotide-binding</keyword>
<dbReference type="InterPro" id="IPR050861">
    <property type="entry name" value="Dihydroxyacetone_Kinase"/>
</dbReference>
<dbReference type="GeneID" id="112126379"/>
<dbReference type="PROSITE" id="PS51480">
    <property type="entry name" value="DHAL"/>
    <property type="match status" value="1"/>
</dbReference>
<dbReference type="PANTHER" id="PTHR28629">
    <property type="entry name" value="TRIOKINASE/FMN CYCLASE"/>
    <property type="match status" value="1"/>
</dbReference>
<evidence type="ECO:0000256" key="8">
    <source>
        <dbReference type="ARBA" id="ARBA00022840"/>
    </source>
</evidence>
<evidence type="ECO:0000313" key="18">
    <source>
        <dbReference type="EnsemblMetazoa" id="XP_024081126.1"/>
    </source>
</evidence>
<dbReference type="PROSITE" id="PS51481">
    <property type="entry name" value="DHAK"/>
    <property type="match status" value="1"/>
</dbReference>
<evidence type="ECO:0000256" key="14">
    <source>
        <dbReference type="ARBA" id="ARBA00048526"/>
    </source>
</evidence>
<evidence type="ECO:0000256" key="3">
    <source>
        <dbReference type="ARBA" id="ARBA00012578"/>
    </source>
</evidence>
<dbReference type="EnsemblMetazoa" id="XM_024225358.1">
    <property type="protein sequence ID" value="XP_024081126.1"/>
    <property type="gene ID" value="LOC112126379"/>
</dbReference>
<dbReference type="GO" id="GO:0004371">
    <property type="term" value="F:glycerone kinase activity"/>
    <property type="evidence" value="ECO:0007669"/>
    <property type="project" value="UniProtKB-EC"/>
</dbReference>
<dbReference type="GO" id="GO:0050354">
    <property type="term" value="F:triokinase activity"/>
    <property type="evidence" value="ECO:0007669"/>
    <property type="project" value="UniProtKB-EC"/>
</dbReference>
<evidence type="ECO:0000256" key="10">
    <source>
        <dbReference type="ARBA" id="ARBA00032426"/>
    </source>
</evidence>
<dbReference type="Gene3D" id="3.40.50.10440">
    <property type="entry name" value="Dihydroxyacetone kinase, domain 1"/>
    <property type="match status" value="1"/>
</dbReference>
<dbReference type="PANTHER" id="PTHR28629:SF4">
    <property type="entry name" value="TRIOKINASE_FMN CYCLASE"/>
    <property type="match status" value="1"/>
</dbReference>
<evidence type="ECO:0000259" key="16">
    <source>
        <dbReference type="PROSITE" id="PS51480"/>
    </source>
</evidence>
<dbReference type="KEGG" id="clec:112126379"/>
<protein>
    <recommendedName>
        <fullName evidence="4">Triokinase/FMN cyclase</fullName>
        <ecNumber evidence="2">2.7.1.28</ecNumber>
        <ecNumber evidence="1">2.7.1.29</ecNumber>
        <ecNumber evidence="3">4.6.1.15</ecNumber>
    </recommendedName>
    <alternativeName>
        <fullName evidence="10">Bifunctional ATP-dependent dihydroxyacetone kinase/FAD-AMP lyase (cyclizing)</fullName>
    </alternativeName>
</protein>
<evidence type="ECO:0000256" key="6">
    <source>
        <dbReference type="ARBA" id="ARBA00022741"/>
    </source>
</evidence>